<evidence type="ECO:0000259" key="3">
    <source>
        <dbReference type="Pfam" id="PF12969"/>
    </source>
</evidence>
<proteinExistence type="predicted"/>
<evidence type="ECO:0000259" key="2">
    <source>
        <dbReference type="Pfam" id="PF01841"/>
    </source>
</evidence>
<evidence type="ECO:0000256" key="1">
    <source>
        <dbReference type="SAM" id="SignalP"/>
    </source>
</evidence>
<dbReference type="Gene3D" id="3.10.620.30">
    <property type="match status" value="1"/>
</dbReference>
<dbReference type="Gene3D" id="2.60.120.1130">
    <property type="match status" value="1"/>
</dbReference>
<comment type="caution">
    <text evidence="4">The sequence shown here is derived from an EMBL/GenBank/DDBJ whole genome shotgun (WGS) entry which is preliminary data.</text>
</comment>
<evidence type="ECO:0000313" key="4">
    <source>
        <dbReference type="EMBL" id="GAA4136713.1"/>
    </source>
</evidence>
<feature type="signal peptide" evidence="1">
    <location>
        <begin position="1"/>
        <end position="19"/>
    </location>
</feature>
<dbReference type="InterPro" id="IPR002931">
    <property type="entry name" value="Transglutaminase-like"/>
</dbReference>
<name>A0ABP7YIK6_9SPHI</name>
<accession>A0ABP7YIK6</accession>
<dbReference type="Proteomes" id="UP001500101">
    <property type="component" value="Unassembled WGS sequence"/>
</dbReference>
<dbReference type="Pfam" id="PF12969">
    <property type="entry name" value="DUF3857"/>
    <property type="match status" value="1"/>
</dbReference>
<dbReference type="Pfam" id="PF01841">
    <property type="entry name" value="Transglut_core"/>
    <property type="match status" value="1"/>
</dbReference>
<dbReference type="SUPFAM" id="SSF54001">
    <property type="entry name" value="Cysteine proteinases"/>
    <property type="match status" value="1"/>
</dbReference>
<reference evidence="5" key="1">
    <citation type="journal article" date="2019" name="Int. J. Syst. Evol. Microbiol.">
        <title>The Global Catalogue of Microorganisms (GCM) 10K type strain sequencing project: providing services to taxonomists for standard genome sequencing and annotation.</title>
        <authorList>
            <consortium name="The Broad Institute Genomics Platform"/>
            <consortium name="The Broad Institute Genome Sequencing Center for Infectious Disease"/>
            <person name="Wu L."/>
            <person name="Ma J."/>
        </authorList>
    </citation>
    <scope>NUCLEOTIDE SEQUENCE [LARGE SCALE GENOMIC DNA]</scope>
    <source>
        <strain evidence="5">JCM 16704</strain>
    </source>
</reference>
<dbReference type="InterPro" id="IPR038765">
    <property type="entry name" value="Papain-like_cys_pep_sf"/>
</dbReference>
<dbReference type="Gene3D" id="2.60.40.3140">
    <property type="match status" value="1"/>
</dbReference>
<feature type="domain" description="Transglutaminase-like" evidence="2">
    <location>
        <begin position="297"/>
        <end position="373"/>
    </location>
</feature>
<gene>
    <name evidence="4" type="ORF">GCM10022216_12120</name>
</gene>
<feature type="domain" description="DUF3857" evidence="3">
    <location>
        <begin position="65"/>
        <end position="204"/>
    </location>
</feature>
<dbReference type="InterPro" id="IPR024618">
    <property type="entry name" value="DUF3857"/>
</dbReference>
<evidence type="ECO:0000313" key="5">
    <source>
        <dbReference type="Proteomes" id="UP001500101"/>
    </source>
</evidence>
<keyword evidence="5" id="KW-1185">Reference proteome</keyword>
<sequence>MKRLFAVLCLFLAVHLVHAQEFPKLSLSDFTTDHQKIDTSANAIVLYELGRTELEYIESDRALMVVHHRKVRYKIFNKDGAQYANVELPLYKYGSKFEFTRDIEASTFNLVNGKIEETEMQKSAIFNEKSHEYLQKVKFTLPNIKDNSILEISYKTYSPGINTYKKWDFQTDIPKLYSEYVAIIPATFEYNVSLRGHLQLTDTKSTLLSKYFLLGGVRNDCSKMQYIMKDIPAFKEESYMLARVNYISTITFELKSYINNIGARTNFTRTWKDIDTELMNENNFGGQLKNKSAFKEIVPGIINGKSSNMDKAMAIYDYIQKNIQWNNVGGLYAENGVKKSMTTKRGNIADVNLSLIAAMRAAEIEAYPVLFATRDRGIPSYIYPVLADFNGVLCLVKLDGKDYLLDATEKNLPFGQLSIRSINDRGRVIYEKGKSDWVQLANDIPSKANYNILAELSPEGKLKGTIRIQRSGMRAFDKRREINSFPSIEEYEERRAENSASMKIVKIKFENLEEYNNDLVELIDFEMDASRNMQGNQFVFNPLIYDRMTKNPFLLEERNYHVDFGASLVDNYQINIKFPAGYQVSNSPKNSAMALPENAARYTFRSAFEDNTLMLQQTLNLNNPIYTPEEYFHLKEFFSRIIEQQASTFHFKKI</sequence>
<protein>
    <recommendedName>
        <fullName evidence="6">Transglutaminase superfamily protein</fullName>
    </recommendedName>
</protein>
<evidence type="ECO:0008006" key="6">
    <source>
        <dbReference type="Google" id="ProtNLM"/>
    </source>
</evidence>
<keyword evidence="1" id="KW-0732">Signal</keyword>
<organism evidence="4 5">
    <name type="scientific">Sphingobacterium kyonggiense</name>
    <dbReference type="NCBI Taxonomy" id="714075"/>
    <lineage>
        <taxon>Bacteria</taxon>
        <taxon>Pseudomonadati</taxon>
        <taxon>Bacteroidota</taxon>
        <taxon>Sphingobacteriia</taxon>
        <taxon>Sphingobacteriales</taxon>
        <taxon>Sphingobacteriaceae</taxon>
        <taxon>Sphingobacterium</taxon>
    </lineage>
</organism>
<feature type="chain" id="PRO_5045748884" description="Transglutaminase superfamily protein" evidence="1">
    <location>
        <begin position="20"/>
        <end position="654"/>
    </location>
</feature>
<dbReference type="EMBL" id="BAAAZI010000006">
    <property type="protein sequence ID" value="GAA4136713.1"/>
    <property type="molecule type" value="Genomic_DNA"/>
</dbReference>
<dbReference type="RefSeq" id="WP_344673723.1">
    <property type="nucleotide sequence ID" value="NZ_BAAAZI010000006.1"/>
</dbReference>